<protein>
    <submittedName>
        <fullName evidence="1">Uncharacterized protein</fullName>
    </submittedName>
</protein>
<name>X1Q6Q9_9ZZZZ</name>
<comment type="caution">
    <text evidence="1">The sequence shown here is derived from an EMBL/GenBank/DDBJ whole genome shotgun (WGS) entry which is preliminary data.</text>
</comment>
<accession>X1Q6Q9</accession>
<reference evidence="1" key="1">
    <citation type="journal article" date="2014" name="Front. Microbiol.">
        <title>High frequency of phylogenetically diverse reductive dehalogenase-homologous genes in deep subseafloor sedimentary metagenomes.</title>
        <authorList>
            <person name="Kawai M."/>
            <person name="Futagami T."/>
            <person name="Toyoda A."/>
            <person name="Takaki Y."/>
            <person name="Nishi S."/>
            <person name="Hori S."/>
            <person name="Arai W."/>
            <person name="Tsubouchi T."/>
            <person name="Morono Y."/>
            <person name="Uchiyama I."/>
            <person name="Ito T."/>
            <person name="Fujiyama A."/>
            <person name="Inagaki F."/>
            <person name="Takami H."/>
        </authorList>
    </citation>
    <scope>NUCLEOTIDE SEQUENCE</scope>
    <source>
        <strain evidence="1">Expedition CK06-06</strain>
    </source>
</reference>
<dbReference type="AlphaFoldDB" id="X1Q6Q9"/>
<gene>
    <name evidence="1" type="ORF">S06H3_40619</name>
</gene>
<evidence type="ECO:0000313" key="1">
    <source>
        <dbReference type="EMBL" id="GAI38939.1"/>
    </source>
</evidence>
<feature type="non-terminal residue" evidence="1">
    <location>
        <position position="247"/>
    </location>
</feature>
<sequence>MIKLGREKAKSTLLDHHSSQEYYPQNEYPNVVNTNGQYLSPYIPYIGKSYFDSKPRVLIYAMAQNLARAPRLVKAWLEKPDKGLLRQYYDQATPRVHVNPYDDGHLKVIAALTLSLSPESSFTPTDSVDDFVAVTNLVKFSFYRESKDGSRLDVNPPKGIYDVMWTCYSKYETELLQPDIIIGVGNDVTAALRRGLRQDGKDDILIKVPFPGRLNLNSRWVPRGRRLIKVEHYDPELDKASIRAVLR</sequence>
<organism evidence="1">
    <name type="scientific">marine sediment metagenome</name>
    <dbReference type="NCBI Taxonomy" id="412755"/>
    <lineage>
        <taxon>unclassified sequences</taxon>
        <taxon>metagenomes</taxon>
        <taxon>ecological metagenomes</taxon>
    </lineage>
</organism>
<proteinExistence type="predicted"/>
<dbReference type="EMBL" id="BARV01024947">
    <property type="protein sequence ID" value="GAI38939.1"/>
    <property type="molecule type" value="Genomic_DNA"/>
</dbReference>